<gene>
    <name evidence="2" type="ORF">TNCV_3507551</name>
</gene>
<accession>A0A8X6S1Q8</accession>
<organism evidence="2 3">
    <name type="scientific">Trichonephila clavipes</name>
    <name type="common">Golden silk orbweaver</name>
    <name type="synonym">Nephila clavipes</name>
    <dbReference type="NCBI Taxonomy" id="2585209"/>
    <lineage>
        <taxon>Eukaryota</taxon>
        <taxon>Metazoa</taxon>
        <taxon>Ecdysozoa</taxon>
        <taxon>Arthropoda</taxon>
        <taxon>Chelicerata</taxon>
        <taxon>Arachnida</taxon>
        <taxon>Araneae</taxon>
        <taxon>Araneomorphae</taxon>
        <taxon>Entelegynae</taxon>
        <taxon>Araneoidea</taxon>
        <taxon>Nephilidae</taxon>
        <taxon>Trichonephila</taxon>
    </lineage>
</organism>
<comment type="caution">
    <text evidence="2">The sequence shown here is derived from an EMBL/GenBank/DDBJ whole genome shotgun (WGS) entry which is preliminary data.</text>
</comment>
<dbReference type="EMBL" id="BMAU01021233">
    <property type="protein sequence ID" value="GFY02875.1"/>
    <property type="molecule type" value="Genomic_DNA"/>
</dbReference>
<name>A0A8X6S1Q8_TRICX</name>
<dbReference type="Proteomes" id="UP000887159">
    <property type="component" value="Unassembled WGS sequence"/>
</dbReference>
<protein>
    <submittedName>
        <fullName evidence="2">Uncharacterized protein</fullName>
    </submittedName>
</protein>
<reference evidence="2" key="1">
    <citation type="submission" date="2020-08" db="EMBL/GenBank/DDBJ databases">
        <title>Multicomponent nature underlies the extraordinary mechanical properties of spider dragline silk.</title>
        <authorList>
            <person name="Kono N."/>
            <person name="Nakamura H."/>
            <person name="Mori M."/>
            <person name="Yoshida Y."/>
            <person name="Ohtoshi R."/>
            <person name="Malay A.D."/>
            <person name="Moran D.A.P."/>
            <person name="Tomita M."/>
            <person name="Numata K."/>
            <person name="Arakawa K."/>
        </authorList>
    </citation>
    <scope>NUCLEOTIDE SEQUENCE</scope>
</reference>
<evidence type="ECO:0000256" key="1">
    <source>
        <dbReference type="SAM" id="MobiDB-lite"/>
    </source>
</evidence>
<evidence type="ECO:0000313" key="3">
    <source>
        <dbReference type="Proteomes" id="UP000887159"/>
    </source>
</evidence>
<feature type="region of interest" description="Disordered" evidence="1">
    <location>
        <begin position="66"/>
        <end position="97"/>
    </location>
</feature>
<evidence type="ECO:0000313" key="2">
    <source>
        <dbReference type="EMBL" id="GFY02875.1"/>
    </source>
</evidence>
<keyword evidence="3" id="KW-1185">Reference proteome</keyword>
<feature type="region of interest" description="Disordered" evidence="1">
    <location>
        <begin position="1"/>
        <end position="37"/>
    </location>
</feature>
<proteinExistence type="predicted"/>
<sequence length="173" mass="20381">MEGKEREEKEMEINIKIGRGEKKGEREKSEGKEIEGESRGYRIWRKRWREIKRIEKKKRGREINGVERQCFHKAPSTPKIRKASIPSRVSDDQTRSMQHSFEQERRYLFANELAQPLKLPQTWNGSASVRDMEVRQLEFCRGTLLPIGIDVLVRCHAEEASRHSARTEAVYDE</sequence>
<dbReference type="AlphaFoldDB" id="A0A8X6S1Q8"/>